<dbReference type="GO" id="GO:0004775">
    <property type="term" value="F:succinate-CoA ligase (ADP-forming) activity"/>
    <property type="evidence" value="ECO:0007669"/>
    <property type="project" value="UniProtKB-UniRule"/>
</dbReference>
<dbReference type="EMBL" id="JAPWDV010000002">
    <property type="protein sequence ID" value="KAJ6220101.1"/>
    <property type="molecule type" value="Genomic_DNA"/>
</dbReference>
<evidence type="ECO:0000256" key="6">
    <source>
        <dbReference type="ARBA" id="ARBA00022842"/>
    </source>
</evidence>
<evidence type="ECO:0000256" key="2">
    <source>
        <dbReference type="ARBA" id="ARBA00022532"/>
    </source>
</evidence>
<feature type="binding site" evidence="7">
    <location>
        <begin position="380"/>
        <end position="382"/>
    </location>
    <ligand>
        <name>substrate</name>
        <note>ligand shared with subunit alpha</note>
    </ligand>
</feature>
<dbReference type="NCBIfam" id="NF001913">
    <property type="entry name" value="PRK00696.1"/>
    <property type="match status" value="1"/>
</dbReference>
<evidence type="ECO:0000256" key="4">
    <source>
        <dbReference type="ARBA" id="ARBA00022723"/>
    </source>
</evidence>
<dbReference type="GO" id="GO:0042709">
    <property type="term" value="C:succinate-CoA ligase complex"/>
    <property type="evidence" value="ECO:0007669"/>
    <property type="project" value="TreeGrafter"/>
</dbReference>
<dbReference type="EC" id="6.2.1.5" evidence="7"/>
<evidence type="ECO:0000256" key="7">
    <source>
        <dbReference type="HAMAP-Rule" id="MF_03219"/>
    </source>
</evidence>
<name>A0A9Q0RMV4_BLOTA</name>
<comment type="caution">
    <text evidence="11">The sequence shown here is derived from an EMBL/GenBank/DDBJ whole genome shotgun (WGS) entry which is preliminary data.</text>
</comment>
<evidence type="ECO:0000256" key="1">
    <source>
        <dbReference type="ARBA" id="ARBA00005064"/>
    </source>
</evidence>
<dbReference type="GO" id="GO:0004776">
    <property type="term" value="F:succinate-CoA ligase (GDP-forming) activity"/>
    <property type="evidence" value="ECO:0007669"/>
    <property type="project" value="TreeGrafter"/>
</dbReference>
<dbReference type="FunFam" id="3.40.50.261:FF:000001">
    <property type="entry name" value="Succinate--CoA ligase [ADP-forming] subunit beta"/>
    <property type="match status" value="1"/>
</dbReference>
<keyword evidence="6 7" id="KW-0460">Magnesium</keyword>
<feature type="binding site" evidence="7">
    <location>
        <position position="160"/>
    </location>
    <ligand>
        <name>ATP</name>
        <dbReference type="ChEBI" id="CHEBI:30616"/>
    </ligand>
</feature>
<comment type="subunit">
    <text evidence="7 9">Heterodimer of an alpha and a beta subunit.</text>
</comment>
<comment type="subcellular location">
    <subcellularLocation>
        <location evidence="7">Mitochondrion</location>
    </subcellularLocation>
</comment>
<dbReference type="PANTHER" id="PTHR11815">
    <property type="entry name" value="SUCCINYL-COA SYNTHETASE BETA CHAIN"/>
    <property type="match status" value="1"/>
</dbReference>
<dbReference type="OrthoDB" id="1552at2759"/>
<dbReference type="PROSITE" id="PS01217">
    <property type="entry name" value="SUCCINYL_COA_LIG_3"/>
    <property type="match status" value="1"/>
</dbReference>
<dbReference type="InterPro" id="IPR013815">
    <property type="entry name" value="ATP_grasp_subdomain_1"/>
</dbReference>
<dbReference type="InterPro" id="IPR013650">
    <property type="entry name" value="ATP-grasp_succ-CoA_synth-type"/>
</dbReference>
<keyword evidence="7" id="KW-0496">Mitochondrion</keyword>
<evidence type="ECO:0000256" key="5">
    <source>
        <dbReference type="ARBA" id="ARBA00022741"/>
    </source>
</evidence>
<dbReference type="Proteomes" id="UP001142055">
    <property type="component" value="Chromosome 2"/>
</dbReference>
<comment type="cofactor">
    <cofactor evidence="7">
        <name>Mg(2+)</name>
        <dbReference type="ChEBI" id="CHEBI:18420"/>
    </cofactor>
    <text evidence="7">Binds 1 Mg(2+) ion per subunit.</text>
</comment>
<dbReference type="PANTHER" id="PTHR11815:SF10">
    <property type="entry name" value="SUCCINATE--COA LIGASE [GDP-FORMING] SUBUNIT BETA, MITOCHONDRIAL"/>
    <property type="match status" value="1"/>
</dbReference>
<evidence type="ECO:0000256" key="9">
    <source>
        <dbReference type="RuleBase" id="RU361258"/>
    </source>
</evidence>
<keyword evidence="12" id="KW-1185">Reference proteome</keyword>
<keyword evidence="3 7" id="KW-0436">Ligase</keyword>
<dbReference type="Gene3D" id="3.30.1490.20">
    <property type="entry name" value="ATP-grasp fold, A domain"/>
    <property type="match status" value="1"/>
</dbReference>
<dbReference type="GO" id="GO:0005524">
    <property type="term" value="F:ATP binding"/>
    <property type="evidence" value="ECO:0007669"/>
    <property type="project" value="UniProtKB-UniRule"/>
</dbReference>
<dbReference type="GO" id="GO:0000287">
    <property type="term" value="F:magnesium ion binding"/>
    <property type="evidence" value="ECO:0007669"/>
    <property type="project" value="UniProtKB-UniRule"/>
</dbReference>
<dbReference type="NCBIfam" id="TIGR01016">
    <property type="entry name" value="sucCoAbeta"/>
    <property type="match status" value="1"/>
</dbReference>
<dbReference type="SUPFAM" id="SSF56059">
    <property type="entry name" value="Glutathione synthetase ATP-binding domain-like"/>
    <property type="match status" value="1"/>
</dbReference>
<dbReference type="FunFam" id="3.30.470.20:FF:000002">
    <property type="entry name" value="Succinate--CoA ligase [ADP-forming] subunit beta"/>
    <property type="match status" value="1"/>
</dbReference>
<feature type="binding site" evidence="7">
    <location>
        <position position="91"/>
    </location>
    <ligand>
        <name>ATP</name>
        <dbReference type="ChEBI" id="CHEBI:30616"/>
    </ligand>
</feature>
<organism evidence="11 12">
    <name type="scientific">Blomia tropicalis</name>
    <name type="common">Mite</name>
    <dbReference type="NCBI Taxonomy" id="40697"/>
    <lineage>
        <taxon>Eukaryota</taxon>
        <taxon>Metazoa</taxon>
        <taxon>Ecdysozoa</taxon>
        <taxon>Arthropoda</taxon>
        <taxon>Chelicerata</taxon>
        <taxon>Arachnida</taxon>
        <taxon>Acari</taxon>
        <taxon>Acariformes</taxon>
        <taxon>Sarcoptiformes</taxon>
        <taxon>Astigmata</taxon>
        <taxon>Glycyphagoidea</taxon>
        <taxon>Echimyopodidae</taxon>
        <taxon>Blomia</taxon>
    </lineage>
</organism>
<feature type="binding site" evidence="7">
    <location>
        <position position="323"/>
    </location>
    <ligand>
        <name>substrate</name>
        <note>ligand shared with subunit alpha</note>
    </ligand>
</feature>
<reference evidence="11" key="1">
    <citation type="submission" date="2022-12" db="EMBL/GenBank/DDBJ databases">
        <title>Genome assemblies of Blomia tropicalis.</title>
        <authorList>
            <person name="Cui Y."/>
        </authorList>
    </citation>
    <scope>NUCLEOTIDE SEQUENCE</scope>
    <source>
        <tissue evidence="11">Adult mites</tissue>
    </source>
</reference>
<accession>A0A9Q0RMV4</accession>
<feature type="binding site" evidence="7">
    <location>
        <begin position="98"/>
        <end position="100"/>
    </location>
    <ligand>
        <name>ATP</name>
        <dbReference type="ChEBI" id="CHEBI:30616"/>
    </ligand>
</feature>
<dbReference type="GO" id="GO:0005739">
    <property type="term" value="C:mitochondrion"/>
    <property type="evidence" value="ECO:0007669"/>
    <property type="project" value="UniProtKB-SubCell"/>
</dbReference>
<keyword evidence="7 8" id="KW-0067">ATP-binding</keyword>
<dbReference type="GO" id="GO:0006104">
    <property type="term" value="P:succinyl-CoA metabolic process"/>
    <property type="evidence" value="ECO:0007669"/>
    <property type="project" value="TreeGrafter"/>
</dbReference>
<keyword evidence="2 7" id="KW-0816">Tricarboxylic acid cycle</keyword>
<keyword evidence="4 7" id="KW-0479">Metal-binding</keyword>
<dbReference type="GO" id="GO:0006099">
    <property type="term" value="P:tricarboxylic acid cycle"/>
    <property type="evidence" value="ECO:0007669"/>
    <property type="project" value="UniProtKB-UniRule"/>
</dbReference>
<evidence type="ECO:0000313" key="12">
    <source>
        <dbReference type="Proteomes" id="UP001142055"/>
    </source>
</evidence>
<dbReference type="SUPFAM" id="SSF52210">
    <property type="entry name" value="Succinyl-CoA synthetase domains"/>
    <property type="match status" value="1"/>
</dbReference>
<evidence type="ECO:0000256" key="3">
    <source>
        <dbReference type="ARBA" id="ARBA00022598"/>
    </source>
</evidence>
<feature type="binding site" evidence="7">
    <location>
        <position position="270"/>
    </location>
    <ligand>
        <name>Mg(2+)</name>
        <dbReference type="ChEBI" id="CHEBI:18420"/>
    </ligand>
</feature>
<evidence type="ECO:0000313" key="11">
    <source>
        <dbReference type="EMBL" id="KAJ6220101.1"/>
    </source>
</evidence>
<gene>
    <name evidence="11" type="ORF">RDWZM_005913</name>
</gene>
<proteinExistence type="inferred from homology"/>
<comment type="pathway">
    <text evidence="1 7">Carbohydrate metabolism; tricarboxylic acid cycle; succinate from succinyl-CoA (ligase route): step 1/1.</text>
</comment>
<dbReference type="InterPro" id="IPR017866">
    <property type="entry name" value="Succ-CoA_synthase_bsu_CS"/>
</dbReference>
<dbReference type="Gene3D" id="3.40.50.261">
    <property type="entry name" value="Succinyl-CoA synthetase domains"/>
    <property type="match status" value="1"/>
</dbReference>
<dbReference type="AlphaFoldDB" id="A0A9Q0RMV4"/>
<sequence length="444" mass="48681">MFIKQITSRTGSKSISNLLRSRTVNDSIHDVSRSQYIISKRFINLQEYQSKQLMEKNGIQIQRFRVVEDLKDVKSIFEDKKLQNAKEYVIKAQILAGGRGKGHFKNSGVKGGVKLTTNKDEVEKIVQTMLGDYLVTKQTTDEGILVKKVMVAEAIDIKKELYLAILLDRTSNGPIIVASPEGGMDIEQVAEKNPNAVHKFPISIEENGNELNSSLAMRIASEGLGLTGKLQEDAAKEISYLYKMFLKLDALQVEINPLGITTDNSVICFDAKMNFDENAMFRHEWMSQIIDANSAEEDPRDALAREYNLNFVPMDGNIACLVNGAGLAMATMDIIHRYGGSPANFLDVGGSVNQAGVESAFKLIMTDSKVRAVLVNIFGGIVNCETIAKGLIAARSQLDVPLVVRLEGTNAESARQLIAAVPDIIAANNLDDAAQKVVGFAKPI</sequence>
<comment type="catalytic activity">
    <reaction evidence="7">
        <text>succinate + ATP + CoA = succinyl-CoA + ADP + phosphate</text>
        <dbReference type="Rhea" id="RHEA:17661"/>
        <dbReference type="ChEBI" id="CHEBI:30031"/>
        <dbReference type="ChEBI" id="CHEBI:30616"/>
        <dbReference type="ChEBI" id="CHEBI:43474"/>
        <dbReference type="ChEBI" id="CHEBI:57287"/>
        <dbReference type="ChEBI" id="CHEBI:57292"/>
        <dbReference type="ChEBI" id="CHEBI:456216"/>
        <dbReference type="EC" id="6.2.1.5"/>
    </reaction>
</comment>
<dbReference type="PROSITE" id="PS50975">
    <property type="entry name" value="ATP_GRASP"/>
    <property type="match status" value="1"/>
</dbReference>
<dbReference type="InterPro" id="IPR005811">
    <property type="entry name" value="SUCC_ACL_C"/>
</dbReference>
<comment type="function">
    <text evidence="7">Succinyl-CoA synthetase functions in the citric acid cycle (TCA), coupling the hydrolysis of succinyl-CoA to the synthesis of ATP and thus represents the only step of substrate-level phosphorylation in the TCA. The beta subunit provides nucleotide specificity of the enzyme and binds the substrate succinate, while the binding sites for coenzyme A and phosphate are found in the alpha subunit.</text>
</comment>
<dbReference type="Gene3D" id="3.30.470.20">
    <property type="entry name" value="ATP-grasp fold, B domain"/>
    <property type="match status" value="1"/>
</dbReference>
<keyword evidence="5 7" id="KW-0547">Nucleotide-binding</keyword>
<dbReference type="PIRSF" id="PIRSF001554">
    <property type="entry name" value="SucCS_beta"/>
    <property type="match status" value="1"/>
</dbReference>
<comment type="similarity">
    <text evidence="7 9">Belongs to the succinate/malate CoA ligase beta subunit family.</text>
</comment>
<evidence type="ECO:0000259" key="10">
    <source>
        <dbReference type="PROSITE" id="PS50975"/>
    </source>
</evidence>
<dbReference type="InterPro" id="IPR016102">
    <property type="entry name" value="Succinyl-CoA_synth-like"/>
</dbReference>
<evidence type="ECO:0000256" key="8">
    <source>
        <dbReference type="PROSITE-ProRule" id="PRU00409"/>
    </source>
</evidence>
<protein>
    <recommendedName>
        <fullName evidence="7">Succinate--CoA ligase [ADP-forming] subunit beta, mitochondrial</fullName>
        <ecNumber evidence="7">6.2.1.5</ecNumber>
    </recommendedName>
    <alternativeName>
        <fullName evidence="7">Succinyl-CoA synthetase beta chain</fullName>
        <shortName evidence="7">SCS-beta</shortName>
    </alternativeName>
</protein>
<dbReference type="Pfam" id="PF00549">
    <property type="entry name" value="Ligase_CoA"/>
    <property type="match status" value="1"/>
</dbReference>
<dbReference type="Pfam" id="PF08442">
    <property type="entry name" value="ATP-grasp_2"/>
    <property type="match status" value="1"/>
</dbReference>
<dbReference type="HAMAP" id="MF_00558">
    <property type="entry name" value="Succ_CoA_beta"/>
    <property type="match status" value="1"/>
</dbReference>
<dbReference type="InterPro" id="IPR011761">
    <property type="entry name" value="ATP-grasp"/>
</dbReference>
<feature type="domain" description="ATP-grasp" evidence="10">
    <location>
        <begin position="51"/>
        <end position="284"/>
    </location>
</feature>
<dbReference type="OMA" id="KQMIGNR"/>
<dbReference type="InterPro" id="IPR005809">
    <property type="entry name" value="Succ_CoA_ligase-like_bsu"/>
</dbReference>
<feature type="binding site" evidence="7">
    <location>
        <position position="256"/>
    </location>
    <ligand>
        <name>Mg(2+)</name>
        <dbReference type="ChEBI" id="CHEBI:18420"/>
    </ligand>
</feature>